<comment type="subcellular location">
    <subcellularLocation>
        <location evidence="1">Cell membrane</location>
        <topology evidence="1">Multi-pass membrane protein</topology>
    </subcellularLocation>
</comment>
<evidence type="ECO:0000256" key="7">
    <source>
        <dbReference type="SAM" id="Phobius"/>
    </source>
</evidence>
<dbReference type="GO" id="GO:0005886">
    <property type="term" value="C:plasma membrane"/>
    <property type="evidence" value="ECO:0007669"/>
    <property type="project" value="UniProtKB-SubCell"/>
</dbReference>
<evidence type="ECO:0000256" key="2">
    <source>
        <dbReference type="ARBA" id="ARBA00022475"/>
    </source>
</evidence>
<dbReference type="PANTHER" id="PTHR30509">
    <property type="entry name" value="P-HYDROXYBENZOIC ACID EFFLUX PUMP SUBUNIT-RELATED"/>
    <property type="match status" value="1"/>
</dbReference>
<evidence type="ECO:0000256" key="4">
    <source>
        <dbReference type="ARBA" id="ARBA00022989"/>
    </source>
</evidence>
<evidence type="ECO:0000259" key="8">
    <source>
        <dbReference type="Pfam" id="PF13515"/>
    </source>
</evidence>
<dbReference type="InterPro" id="IPR049453">
    <property type="entry name" value="Memb_transporter_dom"/>
</dbReference>
<keyword evidence="3 7" id="KW-0812">Transmembrane</keyword>
<comment type="similarity">
    <text evidence="6">Belongs to the YccS/YhfK family.</text>
</comment>
<evidence type="ECO:0000256" key="3">
    <source>
        <dbReference type="ARBA" id="ARBA00022692"/>
    </source>
</evidence>
<dbReference type="Pfam" id="PF13515">
    <property type="entry name" value="FUSC_2"/>
    <property type="match status" value="1"/>
</dbReference>
<dbReference type="RefSeq" id="WP_087648413.1">
    <property type="nucleotide sequence ID" value="NZ_FCON02000117.1"/>
</dbReference>
<name>A0A158KPF8_9BURK</name>
<protein>
    <submittedName>
        <fullName evidence="9">Membrane protein-like protein</fullName>
    </submittedName>
</protein>
<keyword evidence="10" id="KW-1185">Reference proteome</keyword>
<proteinExistence type="inferred from homology"/>
<sequence length="354" mass="37557">MTIPLTQSIKSHFGVPEVRRLARTLMACALSYGAARLATLPEGYWALITTLVVVTQPSLTQTLGTARDQIIGACLGAAVGVLGIVAIVQGATPIIVFFVALLPLAVLAALDPGLRLACVTLVIVVLIPGDGGSPFERPIHRVLEIIIGASAAFIVAVIWPNRAIRTAHRSVADSLRSLAQLIGLHLSGRPDATRASQLENRSEAALRALDEALKEAGREHVFVPIRNERSDAIDKVAPFLGRLHRDAQFLGKAVMRDAVRPDGASAGRVDPVDPVDPVLPKILTTLADALDAVPIDDRKTASARTMLQEWERGRTAHAGDTREDSIVGFVIGLIANDIEGLLQVLSPASDGGTR</sequence>
<feature type="domain" description="Integral membrane bound transporter" evidence="8">
    <location>
        <begin position="31"/>
        <end position="155"/>
    </location>
</feature>
<gene>
    <name evidence="9" type="ORF">AWB68_06471</name>
</gene>
<evidence type="ECO:0000256" key="6">
    <source>
        <dbReference type="ARBA" id="ARBA00043993"/>
    </source>
</evidence>
<feature type="transmembrane region" description="Helical" evidence="7">
    <location>
        <begin position="70"/>
        <end position="88"/>
    </location>
</feature>
<evidence type="ECO:0000256" key="5">
    <source>
        <dbReference type="ARBA" id="ARBA00023136"/>
    </source>
</evidence>
<keyword evidence="5 7" id="KW-0472">Membrane</keyword>
<evidence type="ECO:0000313" key="9">
    <source>
        <dbReference type="EMBL" id="SAL82311.1"/>
    </source>
</evidence>
<evidence type="ECO:0000256" key="1">
    <source>
        <dbReference type="ARBA" id="ARBA00004651"/>
    </source>
</evidence>
<evidence type="ECO:0000313" key="10">
    <source>
        <dbReference type="Proteomes" id="UP000054770"/>
    </source>
</evidence>
<comment type="caution">
    <text evidence="9">The sequence shown here is derived from an EMBL/GenBank/DDBJ whole genome shotgun (WGS) entry which is preliminary data.</text>
</comment>
<dbReference type="EMBL" id="FCON02000117">
    <property type="protein sequence ID" value="SAL82311.1"/>
    <property type="molecule type" value="Genomic_DNA"/>
</dbReference>
<keyword evidence="2" id="KW-1003">Cell membrane</keyword>
<accession>A0A158KPF8</accession>
<reference evidence="9" key="1">
    <citation type="submission" date="2016-01" db="EMBL/GenBank/DDBJ databases">
        <authorList>
            <person name="Peeters C."/>
        </authorList>
    </citation>
    <scope>NUCLEOTIDE SEQUENCE [LARGE SCALE GENOMIC DNA]</scope>
    <source>
        <strain evidence="9">LMG 22940</strain>
    </source>
</reference>
<dbReference type="OrthoDB" id="8999510at2"/>
<dbReference type="AlphaFoldDB" id="A0A158KPF8"/>
<dbReference type="PANTHER" id="PTHR30509:SF9">
    <property type="entry name" value="MULTIDRUG RESISTANCE PROTEIN MDTO"/>
    <property type="match status" value="1"/>
</dbReference>
<keyword evidence="4 7" id="KW-1133">Transmembrane helix</keyword>
<organism evidence="9 10">
    <name type="scientific">Caballeronia choica</name>
    <dbReference type="NCBI Taxonomy" id="326476"/>
    <lineage>
        <taxon>Bacteria</taxon>
        <taxon>Pseudomonadati</taxon>
        <taxon>Pseudomonadota</taxon>
        <taxon>Betaproteobacteria</taxon>
        <taxon>Burkholderiales</taxon>
        <taxon>Burkholderiaceae</taxon>
        <taxon>Caballeronia</taxon>
    </lineage>
</organism>
<feature type="transmembrane region" description="Helical" evidence="7">
    <location>
        <begin position="139"/>
        <end position="159"/>
    </location>
</feature>
<feature type="transmembrane region" description="Helical" evidence="7">
    <location>
        <begin position="94"/>
        <end position="127"/>
    </location>
</feature>
<dbReference type="Proteomes" id="UP000054770">
    <property type="component" value="Unassembled WGS sequence"/>
</dbReference>